<dbReference type="Gene3D" id="3.40.50.2300">
    <property type="match status" value="1"/>
</dbReference>
<dbReference type="Pfam" id="PF00874">
    <property type="entry name" value="PRD"/>
    <property type="match status" value="1"/>
</dbReference>
<reference evidence="9 10" key="1">
    <citation type="submission" date="2016-10" db="EMBL/GenBank/DDBJ databases">
        <authorList>
            <person name="Varghese N."/>
            <person name="Submissions S."/>
        </authorList>
    </citation>
    <scope>NUCLEOTIDE SEQUENCE [LARGE SCALE GENOMIC DNA]</scope>
    <source>
        <strain evidence="9 10">ATCC 19403</strain>
    </source>
</reference>
<feature type="domain" description="PTS EIIB type-2" evidence="7">
    <location>
        <begin position="393"/>
        <end position="484"/>
    </location>
</feature>
<dbReference type="InterPro" id="IPR002178">
    <property type="entry name" value="PTS_EIIA_type-2_dom"/>
</dbReference>
<dbReference type="CDD" id="cd05568">
    <property type="entry name" value="PTS_IIB_bgl_like"/>
    <property type="match status" value="1"/>
</dbReference>
<accession>A0ABY1C5E4</accession>
<keyword evidence="4" id="KW-0010">Activator</keyword>
<dbReference type="PROSITE" id="PS51372">
    <property type="entry name" value="PRD_2"/>
    <property type="match status" value="1"/>
</dbReference>
<dbReference type="PROSITE" id="PS51094">
    <property type="entry name" value="PTS_EIIA_TYPE_2"/>
    <property type="match status" value="1"/>
</dbReference>
<dbReference type="PROSITE" id="PS51099">
    <property type="entry name" value="PTS_EIIB_TYPE_2"/>
    <property type="match status" value="1"/>
</dbReference>
<dbReference type="Pfam" id="PF00359">
    <property type="entry name" value="PTS_EIIA_2"/>
    <property type="match status" value="1"/>
</dbReference>
<dbReference type="Gene3D" id="1.10.10.10">
    <property type="entry name" value="Winged helix-like DNA-binding domain superfamily/Winged helix DNA-binding domain"/>
    <property type="match status" value="1"/>
</dbReference>
<dbReference type="InterPro" id="IPR011608">
    <property type="entry name" value="PRD"/>
</dbReference>
<protein>
    <submittedName>
        <fullName evidence="9">Lichenan operon transcriptional antiterminator</fullName>
    </submittedName>
</protein>
<evidence type="ECO:0000259" key="8">
    <source>
        <dbReference type="PROSITE" id="PS51372"/>
    </source>
</evidence>
<dbReference type="SUPFAM" id="SSF55804">
    <property type="entry name" value="Phoshotransferase/anion transport protein"/>
    <property type="match status" value="1"/>
</dbReference>
<keyword evidence="3" id="KW-0805">Transcription regulation</keyword>
<keyword evidence="2" id="KW-0677">Repeat</keyword>
<dbReference type="InterPro" id="IPR036388">
    <property type="entry name" value="WH-like_DNA-bd_sf"/>
</dbReference>
<dbReference type="Pfam" id="PF05043">
    <property type="entry name" value="Mga"/>
    <property type="match status" value="1"/>
</dbReference>
<dbReference type="SUPFAM" id="SSF63520">
    <property type="entry name" value="PTS-regulatory domain, PRD"/>
    <property type="match status" value="2"/>
</dbReference>
<evidence type="ECO:0000256" key="2">
    <source>
        <dbReference type="ARBA" id="ARBA00022737"/>
    </source>
</evidence>
<dbReference type="SUPFAM" id="SSF46785">
    <property type="entry name" value="Winged helix' DNA-binding domain"/>
    <property type="match status" value="1"/>
</dbReference>
<evidence type="ECO:0000259" key="7">
    <source>
        <dbReference type="PROSITE" id="PS51099"/>
    </source>
</evidence>
<evidence type="ECO:0000313" key="9">
    <source>
        <dbReference type="EMBL" id="SET69695.1"/>
    </source>
</evidence>
<sequence>MIQDLTQKQIQLLNCLMHQENAIDGEELAKRLGISSRTVMRYLSVLSEELKTFDVSISRKRGQGYALEGNKAALKPLLTKKEYRQKDGDKRIHEMILEIIDRDEITIEKLSDIMFLSSSTLNKMTADVKEFLSRYRLTLAGKPYYGLSITGEETDIRTLLGDIGLDYCNAKLVNTGIYNISEEELDRTDELVFGYIQEYGMIVADMDLNNLIARIIIALSRNRKGRQVNGMKLGASITGHNYQMIRSIMEALGKEFHIAVAEEECFYVMVCSGFMGYNLNLADTADCEEMRRFVSDFLAEISELTGISYNQDEKVMNVLSMHLKALMQRARAGNYSPNPIIGQIKNSYPLEMNYAILMAQRFEERFNVSINEDEIGYLTVYLGVYEPQAGERIKAVILCNYGIGTSQMILEKIQSEVQNIFICSVYPVRYLKLALDRKPDVIISAVPVEEYDGTVPVIVSHDLLGEKAISRIQEQIWQKICIEKELMRYFDPDCFGYISAENRFQAIKELGAMLERKKGIGSQMINAIEKRERISSTEVGNLVAVPHVLMQGEFSSCIAIGILDNPVQWGSEMVQMVFLACFNQSGNQYARIFRTLYKVVHSEELVRRLIQADDFYTFQNIMCGREV</sequence>
<gene>
    <name evidence="9" type="ORF">SAMN02745906_1190</name>
</gene>
<evidence type="ECO:0000313" key="10">
    <source>
        <dbReference type="Proteomes" id="UP000198970"/>
    </source>
</evidence>
<feature type="domain" description="PRD" evidence="8">
    <location>
        <begin position="285"/>
        <end position="392"/>
    </location>
</feature>
<dbReference type="InterPro" id="IPR036095">
    <property type="entry name" value="PTS_EIIB-like_sf"/>
</dbReference>
<evidence type="ECO:0000256" key="5">
    <source>
        <dbReference type="ARBA" id="ARBA00023163"/>
    </source>
</evidence>
<dbReference type="Pfam" id="PF08279">
    <property type="entry name" value="HTH_11"/>
    <property type="match status" value="1"/>
</dbReference>
<dbReference type="Gene3D" id="1.10.1790.10">
    <property type="entry name" value="PRD domain"/>
    <property type="match status" value="1"/>
</dbReference>
<dbReference type="Gene3D" id="3.40.930.10">
    <property type="entry name" value="Mannitol-specific EII, Chain A"/>
    <property type="match status" value="1"/>
</dbReference>
<dbReference type="EMBL" id="LT630003">
    <property type="protein sequence ID" value="SET69695.1"/>
    <property type="molecule type" value="Genomic_DNA"/>
</dbReference>
<dbReference type="RefSeq" id="WP_100041819.1">
    <property type="nucleotide sequence ID" value="NZ_LT630003.1"/>
</dbReference>
<dbReference type="PANTHER" id="PTHR30185:SF18">
    <property type="entry name" value="TRANSCRIPTIONAL REGULATOR MTLR"/>
    <property type="match status" value="1"/>
</dbReference>
<dbReference type="InterPro" id="IPR013011">
    <property type="entry name" value="PTS_EIIB_2"/>
</dbReference>
<name>A0ABY1C5E4_9FIRM</name>
<feature type="domain" description="PTS EIIA type-2" evidence="6">
    <location>
        <begin position="487"/>
        <end position="625"/>
    </location>
</feature>
<dbReference type="InterPro" id="IPR013196">
    <property type="entry name" value="HTH_11"/>
</dbReference>
<keyword evidence="10" id="KW-1185">Reference proteome</keyword>
<dbReference type="PANTHER" id="PTHR30185">
    <property type="entry name" value="CRYPTIC BETA-GLUCOSIDE BGL OPERON ANTITERMINATOR"/>
    <property type="match status" value="1"/>
</dbReference>
<evidence type="ECO:0000256" key="3">
    <source>
        <dbReference type="ARBA" id="ARBA00023015"/>
    </source>
</evidence>
<dbReference type="InterPro" id="IPR036634">
    <property type="entry name" value="PRD_sf"/>
</dbReference>
<evidence type="ECO:0000259" key="6">
    <source>
        <dbReference type="PROSITE" id="PS51094"/>
    </source>
</evidence>
<dbReference type="InterPro" id="IPR036390">
    <property type="entry name" value="WH_DNA-bd_sf"/>
</dbReference>
<dbReference type="InterPro" id="IPR050661">
    <property type="entry name" value="BglG_antiterminators"/>
</dbReference>
<organism evidence="9 10">
    <name type="scientific">Lacrimispora sphenoides JCM 1415</name>
    <dbReference type="NCBI Taxonomy" id="1297793"/>
    <lineage>
        <taxon>Bacteria</taxon>
        <taxon>Bacillati</taxon>
        <taxon>Bacillota</taxon>
        <taxon>Clostridia</taxon>
        <taxon>Lachnospirales</taxon>
        <taxon>Lachnospiraceae</taxon>
        <taxon>Lacrimispora</taxon>
    </lineage>
</organism>
<dbReference type="Proteomes" id="UP000198970">
    <property type="component" value="Chromosome I"/>
</dbReference>
<evidence type="ECO:0000256" key="4">
    <source>
        <dbReference type="ARBA" id="ARBA00023159"/>
    </source>
</evidence>
<keyword evidence="1" id="KW-0808">Transferase</keyword>
<keyword evidence="5" id="KW-0804">Transcription</keyword>
<dbReference type="InterPro" id="IPR016152">
    <property type="entry name" value="PTrfase/Anion_transptr"/>
</dbReference>
<dbReference type="InterPro" id="IPR007737">
    <property type="entry name" value="Mga_HTH"/>
</dbReference>
<dbReference type="SUPFAM" id="SSF52794">
    <property type="entry name" value="PTS system IIB component-like"/>
    <property type="match status" value="1"/>
</dbReference>
<evidence type="ECO:0000256" key="1">
    <source>
        <dbReference type="ARBA" id="ARBA00022679"/>
    </source>
</evidence>
<proteinExistence type="predicted"/>